<accession>F3QRQ3</accession>
<proteinExistence type="predicted"/>
<protein>
    <submittedName>
        <fullName evidence="1">Conserved domain protein</fullName>
    </submittedName>
</protein>
<dbReference type="OrthoDB" id="1110188at2"/>
<dbReference type="HOGENOM" id="CLU_769136_0_0_10"/>
<evidence type="ECO:0000313" key="2">
    <source>
        <dbReference type="Proteomes" id="UP000005546"/>
    </source>
</evidence>
<keyword evidence="2" id="KW-1185">Reference proteome</keyword>
<gene>
    <name evidence="1" type="ORF">HMPREF9442_00857</name>
</gene>
<organism evidence="1 2">
    <name type="scientific">Paraprevotella xylaniphila YIT 11841</name>
    <dbReference type="NCBI Taxonomy" id="762982"/>
    <lineage>
        <taxon>Bacteria</taxon>
        <taxon>Pseudomonadati</taxon>
        <taxon>Bacteroidota</taxon>
        <taxon>Bacteroidia</taxon>
        <taxon>Bacteroidales</taxon>
        <taxon>Prevotellaceae</taxon>
        <taxon>Paraprevotella</taxon>
    </lineage>
</organism>
<dbReference type="EMBL" id="AFBR01000022">
    <property type="protein sequence ID" value="EGG55991.1"/>
    <property type="molecule type" value="Genomic_DNA"/>
</dbReference>
<dbReference type="Pfam" id="PF17170">
    <property type="entry name" value="DUF5128"/>
    <property type="match status" value="1"/>
</dbReference>
<dbReference type="STRING" id="762982.HMPREF9442_00857"/>
<dbReference type="eggNOG" id="ENOG5033N8E">
    <property type="taxonomic scope" value="Bacteria"/>
</dbReference>
<sequence>MYIRNFSLGICLSLFILFSCTQKEENYETIKLTNTEFSDWSSLIKVNDIVPLGSEADSVFLSLAQKCIIGTNRILFWDYKAKTVYVFNHKGDFLFTAGRRGNARNEYIDLRDVNFNKDESNIEILDLSGIKVYNSENGSFICKREIDNIDMGNFYSFMPYDKKSYLLFSTNKDYSIYQLDSVSVLTGLRERKGYQLVYSHFLYSNTNYVVYPDYGQFTIDNYENGQLKPKYHVDFNGQNLPEEYLPKNYDEFNKTDNMQSYFKSILSIQENSDYLYLRTAGPSQTYYDVFYNKKSGQAYAGPSDKDTGLTVIGASSDTFYALIYPDFVTKESYIYNLIKDYLDKGFMNPLLVTFKIQENPS</sequence>
<dbReference type="InterPro" id="IPR011047">
    <property type="entry name" value="Quinoprotein_ADH-like_sf"/>
</dbReference>
<dbReference type="Proteomes" id="UP000005546">
    <property type="component" value="Unassembled WGS sequence"/>
</dbReference>
<dbReference type="AlphaFoldDB" id="F3QRQ3"/>
<dbReference type="SUPFAM" id="SSF50998">
    <property type="entry name" value="Quinoprotein alcohol dehydrogenase-like"/>
    <property type="match status" value="1"/>
</dbReference>
<comment type="caution">
    <text evidence="1">The sequence shown here is derived from an EMBL/GenBank/DDBJ whole genome shotgun (WGS) entry which is preliminary data.</text>
</comment>
<dbReference type="PROSITE" id="PS51257">
    <property type="entry name" value="PROKAR_LIPOPROTEIN"/>
    <property type="match status" value="1"/>
</dbReference>
<evidence type="ECO:0000313" key="1">
    <source>
        <dbReference type="EMBL" id="EGG55991.1"/>
    </source>
</evidence>
<name>F3QRQ3_9BACT</name>
<reference evidence="1 2" key="1">
    <citation type="submission" date="2011-02" db="EMBL/GenBank/DDBJ databases">
        <authorList>
            <person name="Weinstock G."/>
            <person name="Sodergren E."/>
            <person name="Clifton S."/>
            <person name="Fulton L."/>
            <person name="Fulton B."/>
            <person name="Courtney L."/>
            <person name="Fronick C."/>
            <person name="Harrison M."/>
            <person name="Strong C."/>
            <person name="Farmer C."/>
            <person name="Delahaunty K."/>
            <person name="Markovic C."/>
            <person name="Hall O."/>
            <person name="Minx P."/>
            <person name="Tomlinson C."/>
            <person name="Mitreva M."/>
            <person name="Hou S."/>
            <person name="Chen J."/>
            <person name="Wollam A."/>
            <person name="Pepin K.H."/>
            <person name="Johnson M."/>
            <person name="Bhonagiri V."/>
            <person name="Zhang X."/>
            <person name="Suruliraj S."/>
            <person name="Warren W."/>
            <person name="Chinwalla A."/>
            <person name="Mardis E.R."/>
            <person name="Wilson R.K."/>
        </authorList>
    </citation>
    <scope>NUCLEOTIDE SEQUENCE [LARGE SCALE GENOMIC DNA]</scope>
    <source>
        <strain evidence="1 2">YIT 11841</strain>
    </source>
</reference>
<dbReference type="RefSeq" id="WP_008625520.1">
    <property type="nucleotide sequence ID" value="NZ_GL883826.1"/>
</dbReference>